<comment type="caution">
    <text evidence="2">The sequence shown here is derived from an EMBL/GenBank/DDBJ whole genome shotgun (WGS) entry which is preliminary data.</text>
</comment>
<keyword evidence="1" id="KW-0472">Membrane</keyword>
<organism evidence="2 3">
    <name type="scientific">Cercopithifilaria johnstoni</name>
    <dbReference type="NCBI Taxonomy" id="2874296"/>
    <lineage>
        <taxon>Eukaryota</taxon>
        <taxon>Metazoa</taxon>
        <taxon>Ecdysozoa</taxon>
        <taxon>Nematoda</taxon>
        <taxon>Chromadorea</taxon>
        <taxon>Rhabditida</taxon>
        <taxon>Spirurina</taxon>
        <taxon>Spiruromorpha</taxon>
        <taxon>Filarioidea</taxon>
        <taxon>Onchocercidae</taxon>
        <taxon>Cercopithifilaria</taxon>
    </lineage>
</organism>
<proteinExistence type="predicted"/>
<keyword evidence="1" id="KW-1133">Transmembrane helix</keyword>
<accession>A0A8J2MHN2</accession>
<feature type="transmembrane region" description="Helical" evidence="1">
    <location>
        <begin position="288"/>
        <end position="309"/>
    </location>
</feature>
<name>A0A8J2MHN2_9BILA</name>
<dbReference type="AlphaFoldDB" id="A0A8J2MHN2"/>
<gene>
    <name evidence="2" type="ORF">CJOHNSTONI_LOCUS569</name>
</gene>
<dbReference type="OrthoDB" id="5875036at2759"/>
<keyword evidence="3" id="KW-1185">Reference proteome</keyword>
<dbReference type="EMBL" id="CAKAEH010000144">
    <property type="protein sequence ID" value="CAG9530040.1"/>
    <property type="molecule type" value="Genomic_DNA"/>
</dbReference>
<evidence type="ECO:0000256" key="1">
    <source>
        <dbReference type="SAM" id="Phobius"/>
    </source>
</evidence>
<evidence type="ECO:0000313" key="2">
    <source>
        <dbReference type="EMBL" id="CAG9530040.1"/>
    </source>
</evidence>
<keyword evidence="1" id="KW-0812">Transmembrane</keyword>
<protein>
    <submittedName>
        <fullName evidence="2">Uncharacterized protein</fullName>
    </submittedName>
</protein>
<dbReference type="Proteomes" id="UP000746747">
    <property type="component" value="Unassembled WGS sequence"/>
</dbReference>
<evidence type="ECO:0000313" key="3">
    <source>
        <dbReference type="Proteomes" id="UP000746747"/>
    </source>
</evidence>
<reference evidence="2" key="1">
    <citation type="submission" date="2021-09" db="EMBL/GenBank/DDBJ databases">
        <authorList>
            <consortium name="Pathogen Informatics"/>
        </authorList>
    </citation>
    <scope>NUCLEOTIDE SEQUENCE</scope>
</reference>
<sequence length="311" mass="34698">MKEKCLNNVYEEHKAFLWIDDDDDASLLVKNMTATLSSAGTISVDTISTTTMVPQTSSIEALPKTIPIPISDIVHRTIPINMIPPFEGKHEVRASEIIPEADPINTFVNTETIAKTVPIPNTSTYDAISGMKSIFDHSPNSHLQSAILDNKKPPNQISSLLRPNISSSTSTITISSSQTIGTIEAKLPERSFLMPYLQTAQKIYQQQDNDDLKVKPSNIQLKASSTSPVITYSQSAPKTRLDQWKRGMNQKQQQQQQLQQKLSNQDWIDNNNDNHNDHNNIVNNSNTILLLSSIIPIPSFLLLFLLRLLSL</sequence>